<name>A0A1Y5RUN7_9RHOB</name>
<dbReference type="Proteomes" id="UP000193870">
    <property type="component" value="Unassembled WGS sequence"/>
</dbReference>
<gene>
    <name evidence="4" type="ORF">PAM7066_00986</name>
</gene>
<feature type="chain" id="PRO_5010993498" evidence="2">
    <location>
        <begin position="22"/>
        <end position="309"/>
    </location>
</feature>
<reference evidence="4 5" key="1">
    <citation type="submission" date="2017-03" db="EMBL/GenBank/DDBJ databases">
        <authorList>
            <person name="Afonso C.L."/>
            <person name="Miller P.J."/>
            <person name="Scott M.A."/>
            <person name="Spackman E."/>
            <person name="Goraichik I."/>
            <person name="Dimitrov K.M."/>
            <person name="Suarez D.L."/>
            <person name="Swayne D.E."/>
        </authorList>
    </citation>
    <scope>NUCLEOTIDE SEQUENCE [LARGE SCALE GENOMIC DNA]</scope>
    <source>
        <strain evidence="4 5">CECT 7066</strain>
    </source>
</reference>
<feature type="compositionally biased region" description="Low complexity" evidence="1">
    <location>
        <begin position="84"/>
        <end position="94"/>
    </location>
</feature>
<dbReference type="InterPro" id="IPR027275">
    <property type="entry name" value="PRC-brl_dom"/>
</dbReference>
<accession>A0A1Y5RUN7</accession>
<dbReference type="EMBL" id="FWFV01000002">
    <property type="protein sequence ID" value="SLN25782.1"/>
    <property type="molecule type" value="Genomic_DNA"/>
</dbReference>
<evidence type="ECO:0000313" key="4">
    <source>
        <dbReference type="EMBL" id="SLN25782.1"/>
    </source>
</evidence>
<dbReference type="InterPro" id="IPR011033">
    <property type="entry name" value="PRC_barrel-like_sf"/>
</dbReference>
<evidence type="ECO:0000259" key="3">
    <source>
        <dbReference type="Pfam" id="PF05239"/>
    </source>
</evidence>
<evidence type="ECO:0000313" key="5">
    <source>
        <dbReference type="Proteomes" id="UP000193870"/>
    </source>
</evidence>
<proteinExistence type="predicted"/>
<dbReference type="Pfam" id="PF05239">
    <property type="entry name" value="PRC"/>
    <property type="match status" value="1"/>
</dbReference>
<dbReference type="SUPFAM" id="SSF50346">
    <property type="entry name" value="PRC-barrel domain"/>
    <property type="match status" value="1"/>
</dbReference>
<feature type="compositionally biased region" description="Low complexity" evidence="1">
    <location>
        <begin position="257"/>
        <end position="293"/>
    </location>
</feature>
<dbReference type="AlphaFoldDB" id="A0A1Y5RUN7"/>
<protein>
    <submittedName>
        <fullName evidence="4">PRC-barrel domain protein</fullName>
    </submittedName>
</protein>
<feature type="compositionally biased region" description="Low complexity" evidence="1">
    <location>
        <begin position="206"/>
        <end position="234"/>
    </location>
</feature>
<dbReference type="PANTHER" id="PTHR36505:SF1">
    <property type="entry name" value="BLR1072 PROTEIN"/>
    <property type="match status" value="1"/>
</dbReference>
<feature type="region of interest" description="Disordered" evidence="1">
    <location>
        <begin position="206"/>
        <end position="309"/>
    </location>
</feature>
<sequence>MKRILSTSALTILMASGAAHAQQATEPSQIFADVPNDPTMLLGTDYIGQTVYSTLGNEAEASAQEVTTAPAEGEAPVDGEIVADPAADPNATATGESVATAQPQSVGQISDIIMTQDGQLEYVVLGVGGFLGIGEQNVAVNFDALSVEPDPQNEGEYMIMISASQEQIENAPEFDPALVEGTAQNAGTAETEANAEVETIEATTESDANVEVETTTESSSEMETVEPEVTTIESTGEEAAAETEQAVEGAAEEAEQAVEGAASETGQAVENAGEAVGNAAGEAASEAGQAVEQTGDAIENVTDEATSAN</sequence>
<dbReference type="Gene3D" id="2.30.30.240">
    <property type="entry name" value="PRC-barrel domain"/>
    <property type="match status" value="1"/>
</dbReference>
<keyword evidence="2" id="KW-0732">Signal</keyword>
<evidence type="ECO:0000256" key="2">
    <source>
        <dbReference type="SAM" id="SignalP"/>
    </source>
</evidence>
<keyword evidence="5" id="KW-1185">Reference proteome</keyword>
<feature type="domain" description="PRC-barrel" evidence="3">
    <location>
        <begin position="97"/>
        <end position="147"/>
    </location>
</feature>
<organism evidence="4 5">
    <name type="scientific">Palleronia marisminoris</name>
    <dbReference type="NCBI Taxonomy" id="315423"/>
    <lineage>
        <taxon>Bacteria</taxon>
        <taxon>Pseudomonadati</taxon>
        <taxon>Pseudomonadota</taxon>
        <taxon>Alphaproteobacteria</taxon>
        <taxon>Rhodobacterales</taxon>
        <taxon>Roseobacteraceae</taxon>
        <taxon>Palleronia</taxon>
    </lineage>
</organism>
<dbReference type="PANTHER" id="PTHR36505">
    <property type="entry name" value="BLR1072 PROTEIN"/>
    <property type="match status" value="1"/>
</dbReference>
<feature type="region of interest" description="Disordered" evidence="1">
    <location>
        <begin position="84"/>
        <end position="103"/>
    </location>
</feature>
<evidence type="ECO:0000256" key="1">
    <source>
        <dbReference type="SAM" id="MobiDB-lite"/>
    </source>
</evidence>
<dbReference type="STRING" id="315423.SAMN04488020_102295"/>
<feature type="signal peptide" evidence="2">
    <location>
        <begin position="1"/>
        <end position="21"/>
    </location>
</feature>